<dbReference type="Pfam" id="PF26113">
    <property type="entry name" value="GH16_XgeA"/>
    <property type="match status" value="1"/>
</dbReference>
<dbReference type="InterPro" id="IPR050546">
    <property type="entry name" value="Glycosyl_Hydrlase_16"/>
</dbReference>
<dbReference type="PROSITE" id="PS51762">
    <property type="entry name" value="GH16_2"/>
    <property type="match status" value="1"/>
</dbReference>
<dbReference type="Proteomes" id="UP000383932">
    <property type="component" value="Unassembled WGS sequence"/>
</dbReference>
<dbReference type="OrthoDB" id="192832at2759"/>
<dbReference type="PANTHER" id="PTHR10963:SF24">
    <property type="entry name" value="GLYCOSIDASE C21B10.07-RELATED"/>
    <property type="match status" value="1"/>
</dbReference>
<evidence type="ECO:0000313" key="8">
    <source>
        <dbReference type="Proteomes" id="UP000383932"/>
    </source>
</evidence>
<proteinExistence type="inferred from homology"/>
<dbReference type="AlphaFoldDB" id="A0A5N5QPX9"/>
<evidence type="ECO:0000256" key="3">
    <source>
        <dbReference type="ARBA" id="ARBA00023295"/>
    </source>
</evidence>
<dbReference type="GO" id="GO:0009251">
    <property type="term" value="P:glucan catabolic process"/>
    <property type="evidence" value="ECO:0007669"/>
    <property type="project" value="TreeGrafter"/>
</dbReference>
<sequence length="427" mass="45116">MKPTIPLAIAALAVPAAAQSFNIVDSLMRDLDLSFRALTSNHRRVFHRRIPGQPVKRCIPSSHGSPTGNSTSTLSTSSATATLSTGNSTNTRTSTGTSTRTSTGTSTRTATSTSSAATPSSTWKLQTSIAGSDFFNQWDFWSSEDPTHGAVDYQTQENSESNGLITINSAGNAIMRVENTTQVTGNRKSIRIQSKYVLNGGLVILDAVHMPYGCGTWPAFWTTDGWNWPKNGEIDIVEGVNGYTKNQASLHTASGCTIPSDYGSSGTLAATTNCAANETENQGCGQLSTQSNAYGKGFNDVGGGVYAMAWQSSGVSIYYFSRDSIPSDITAGAPQPSTWGTPAGNWPSTSCDPATFLKNHQIIFDTTLCGDWAGSSGAWTTAGLGGQGDSCATSTGYSTCLDYIRNNGAAFNDAYWEVKSVKVYTTP</sequence>
<feature type="signal peptide" evidence="5">
    <location>
        <begin position="1"/>
        <end position="18"/>
    </location>
</feature>
<dbReference type="EMBL" id="SSOP01000029">
    <property type="protein sequence ID" value="KAB5593825.1"/>
    <property type="molecule type" value="Genomic_DNA"/>
</dbReference>
<evidence type="ECO:0000256" key="1">
    <source>
        <dbReference type="ARBA" id="ARBA00006865"/>
    </source>
</evidence>
<keyword evidence="5" id="KW-0732">Signal</keyword>
<name>A0A5N5QPX9_9AGAM</name>
<keyword evidence="2 7" id="KW-0378">Hydrolase</keyword>
<feature type="domain" description="GH16" evidence="6">
    <location>
        <begin position="113"/>
        <end position="381"/>
    </location>
</feature>
<accession>A0A5N5QPX9</accession>
<dbReference type="PANTHER" id="PTHR10963">
    <property type="entry name" value="GLYCOSYL HYDROLASE-RELATED"/>
    <property type="match status" value="1"/>
</dbReference>
<feature type="compositionally biased region" description="Low complexity" evidence="4">
    <location>
        <begin position="67"/>
        <end position="122"/>
    </location>
</feature>
<gene>
    <name evidence="7" type="ORF">CTheo_2677</name>
</gene>
<feature type="chain" id="PRO_5024377581" evidence="5">
    <location>
        <begin position="19"/>
        <end position="427"/>
    </location>
</feature>
<evidence type="ECO:0000256" key="5">
    <source>
        <dbReference type="SAM" id="SignalP"/>
    </source>
</evidence>
<feature type="region of interest" description="Disordered" evidence="4">
    <location>
        <begin position="54"/>
        <end position="122"/>
    </location>
</feature>
<dbReference type="Gene3D" id="2.60.120.200">
    <property type="match status" value="1"/>
</dbReference>
<dbReference type="GO" id="GO:0004553">
    <property type="term" value="F:hydrolase activity, hydrolyzing O-glycosyl compounds"/>
    <property type="evidence" value="ECO:0007669"/>
    <property type="project" value="InterPro"/>
</dbReference>
<organism evidence="7 8">
    <name type="scientific">Ceratobasidium theobromae</name>
    <dbReference type="NCBI Taxonomy" id="1582974"/>
    <lineage>
        <taxon>Eukaryota</taxon>
        <taxon>Fungi</taxon>
        <taxon>Dikarya</taxon>
        <taxon>Basidiomycota</taxon>
        <taxon>Agaricomycotina</taxon>
        <taxon>Agaricomycetes</taxon>
        <taxon>Cantharellales</taxon>
        <taxon>Ceratobasidiaceae</taxon>
        <taxon>Ceratobasidium</taxon>
    </lineage>
</organism>
<evidence type="ECO:0000256" key="2">
    <source>
        <dbReference type="ARBA" id="ARBA00022801"/>
    </source>
</evidence>
<comment type="caution">
    <text evidence="7">The sequence shown here is derived from an EMBL/GenBank/DDBJ whole genome shotgun (WGS) entry which is preliminary data.</text>
</comment>
<dbReference type="InterPro" id="IPR000757">
    <property type="entry name" value="Beta-glucanase-like"/>
</dbReference>
<dbReference type="SUPFAM" id="SSF49899">
    <property type="entry name" value="Concanavalin A-like lectins/glucanases"/>
    <property type="match status" value="1"/>
</dbReference>
<evidence type="ECO:0000313" key="7">
    <source>
        <dbReference type="EMBL" id="KAB5593825.1"/>
    </source>
</evidence>
<dbReference type="CDD" id="cd02181">
    <property type="entry name" value="GH16_fungal_Lam16A_glucanase"/>
    <property type="match status" value="1"/>
</dbReference>
<evidence type="ECO:0000259" key="6">
    <source>
        <dbReference type="PROSITE" id="PS51762"/>
    </source>
</evidence>
<dbReference type="FunFam" id="2.60.120.200:FF:000114">
    <property type="entry name" value="Probable endo-1,3(4)-beta-glucanase NFIA_089530"/>
    <property type="match status" value="1"/>
</dbReference>
<comment type="similarity">
    <text evidence="1">Belongs to the glycosyl hydrolase 16 family.</text>
</comment>
<keyword evidence="3" id="KW-0326">Glycosidase</keyword>
<keyword evidence="8" id="KW-1185">Reference proteome</keyword>
<dbReference type="InterPro" id="IPR013320">
    <property type="entry name" value="ConA-like_dom_sf"/>
</dbReference>
<evidence type="ECO:0000256" key="4">
    <source>
        <dbReference type="SAM" id="MobiDB-lite"/>
    </source>
</evidence>
<reference evidence="7 8" key="1">
    <citation type="journal article" date="2019" name="Fungal Biol. Biotechnol.">
        <title>Draft genome sequence of fastidious pathogen Ceratobasidium theobromae, which causes vascular-streak dieback in Theobroma cacao.</title>
        <authorList>
            <person name="Ali S.S."/>
            <person name="Asman A."/>
            <person name="Shao J."/>
            <person name="Firmansyah A.P."/>
            <person name="Susilo A.W."/>
            <person name="Rosmana A."/>
            <person name="McMahon P."/>
            <person name="Junaid M."/>
            <person name="Guest D."/>
            <person name="Kheng T.Y."/>
            <person name="Meinhardt L.W."/>
            <person name="Bailey B.A."/>
        </authorList>
    </citation>
    <scope>NUCLEOTIDE SEQUENCE [LARGE SCALE GENOMIC DNA]</scope>
    <source>
        <strain evidence="7 8">CT2</strain>
    </source>
</reference>
<protein>
    <submittedName>
        <fullName evidence="7">Glycoside hydrolase family 16 protein</fullName>
    </submittedName>
</protein>